<name>J2Z8R7_9EURY</name>
<dbReference type="Proteomes" id="UP000007813">
    <property type="component" value="Unassembled WGS sequence"/>
</dbReference>
<keyword evidence="1" id="KW-0472">Membrane</keyword>
<dbReference type="AlphaFoldDB" id="J2Z8R7"/>
<evidence type="ECO:0000256" key="1">
    <source>
        <dbReference type="SAM" id="Phobius"/>
    </source>
</evidence>
<dbReference type="EMBL" id="ALJD01000016">
    <property type="protein sequence ID" value="EJN57020.1"/>
    <property type="molecule type" value="Genomic_DNA"/>
</dbReference>
<protein>
    <submittedName>
        <fullName evidence="2">Uncharacterized protein</fullName>
    </submittedName>
</protein>
<keyword evidence="1" id="KW-1133">Transmembrane helix</keyword>
<reference evidence="2 3" key="1">
    <citation type="journal article" date="2012" name="J. Bacteriol.">
        <title>Draft Genome Sequence of the Extremely Halophilic Archaeon Halogranum salarium B-1T.</title>
        <authorList>
            <person name="Kim K.K."/>
            <person name="Lee K.C."/>
            <person name="Lee J.S."/>
        </authorList>
    </citation>
    <scope>NUCLEOTIDE SEQUENCE [LARGE SCALE GENOMIC DNA]</scope>
    <source>
        <strain evidence="2 3">B-1</strain>
    </source>
</reference>
<comment type="caution">
    <text evidence="2">The sequence shown here is derived from an EMBL/GenBank/DDBJ whole genome shotgun (WGS) entry which is preliminary data.</text>
</comment>
<feature type="transmembrane region" description="Helical" evidence="1">
    <location>
        <begin position="12"/>
        <end position="35"/>
    </location>
</feature>
<accession>J2Z8R7</accession>
<keyword evidence="1" id="KW-0812">Transmembrane</keyword>
<gene>
    <name evidence="2" type="ORF">HSB1_44060</name>
</gene>
<organism evidence="2 3">
    <name type="scientific">Halogranum salarium B-1</name>
    <dbReference type="NCBI Taxonomy" id="1210908"/>
    <lineage>
        <taxon>Archaea</taxon>
        <taxon>Methanobacteriati</taxon>
        <taxon>Methanobacteriota</taxon>
        <taxon>Stenosarchaea group</taxon>
        <taxon>Halobacteria</taxon>
        <taxon>Halobacteriales</taxon>
        <taxon>Haloferacaceae</taxon>
    </lineage>
</organism>
<evidence type="ECO:0000313" key="3">
    <source>
        <dbReference type="Proteomes" id="UP000007813"/>
    </source>
</evidence>
<evidence type="ECO:0000313" key="2">
    <source>
        <dbReference type="EMBL" id="EJN57020.1"/>
    </source>
</evidence>
<proteinExistence type="predicted"/>
<sequence>MIELLALAELLANLAGLVAFGAFGLGVGAGGLWLVQRYC</sequence>